<evidence type="ECO:0000313" key="1">
    <source>
        <dbReference type="EMBL" id="GFP84939.1"/>
    </source>
</evidence>
<name>A0A830BHR7_9LAMI</name>
<sequence length="97" mass="10407">MDVGASNFRTVAVATFYFGVHHIEVHALVAGWELRTNISIGGVTWHVPWACPYGACIASKLGGKLISTQGMRKGVVPYRSTLSALSRIAHEEGSLPV</sequence>
<evidence type="ECO:0000313" key="2">
    <source>
        <dbReference type="Proteomes" id="UP000653305"/>
    </source>
</evidence>
<organism evidence="1 2">
    <name type="scientific">Phtheirospermum japonicum</name>
    <dbReference type="NCBI Taxonomy" id="374723"/>
    <lineage>
        <taxon>Eukaryota</taxon>
        <taxon>Viridiplantae</taxon>
        <taxon>Streptophyta</taxon>
        <taxon>Embryophyta</taxon>
        <taxon>Tracheophyta</taxon>
        <taxon>Spermatophyta</taxon>
        <taxon>Magnoliopsida</taxon>
        <taxon>eudicotyledons</taxon>
        <taxon>Gunneridae</taxon>
        <taxon>Pentapetalae</taxon>
        <taxon>asterids</taxon>
        <taxon>lamiids</taxon>
        <taxon>Lamiales</taxon>
        <taxon>Orobanchaceae</taxon>
        <taxon>Orobanchaceae incertae sedis</taxon>
        <taxon>Phtheirospermum</taxon>
    </lineage>
</organism>
<proteinExistence type="predicted"/>
<keyword evidence="2" id="KW-1185">Reference proteome</keyword>
<reference evidence="1" key="1">
    <citation type="submission" date="2020-07" db="EMBL/GenBank/DDBJ databases">
        <title>Ethylene signaling mediates host invasion by parasitic plants.</title>
        <authorList>
            <person name="Yoshida S."/>
        </authorList>
    </citation>
    <scope>NUCLEOTIDE SEQUENCE</scope>
    <source>
        <strain evidence="1">Okayama</strain>
    </source>
</reference>
<gene>
    <name evidence="1" type="ORF">PHJA_000637700</name>
</gene>
<dbReference type="Proteomes" id="UP000653305">
    <property type="component" value="Unassembled WGS sequence"/>
</dbReference>
<protein>
    <submittedName>
        <fullName evidence="1">Nicotinamide adenine dinucleotide transporter 1 chloroplastic</fullName>
    </submittedName>
</protein>
<dbReference type="EMBL" id="BMAC01000096">
    <property type="protein sequence ID" value="GFP84939.1"/>
    <property type="molecule type" value="Genomic_DNA"/>
</dbReference>
<dbReference type="AlphaFoldDB" id="A0A830BHR7"/>
<accession>A0A830BHR7</accession>
<comment type="caution">
    <text evidence="1">The sequence shown here is derived from an EMBL/GenBank/DDBJ whole genome shotgun (WGS) entry which is preliminary data.</text>
</comment>